<gene>
    <name evidence="1" type="ORF">ACJMK2_039194</name>
</gene>
<evidence type="ECO:0000313" key="1">
    <source>
        <dbReference type="EMBL" id="KAL3871178.1"/>
    </source>
</evidence>
<dbReference type="EMBL" id="JBJQND010000007">
    <property type="protein sequence ID" value="KAL3871178.1"/>
    <property type="molecule type" value="Genomic_DNA"/>
</dbReference>
<dbReference type="Gene3D" id="2.10.25.10">
    <property type="entry name" value="Laminin"/>
    <property type="match status" value="1"/>
</dbReference>
<dbReference type="AlphaFoldDB" id="A0ABD3WEG9"/>
<evidence type="ECO:0000313" key="2">
    <source>
        <dbReference type="Proteomes" id="UP001634394"/>
    </source>
</evidence>
<dbReference type="Proteomes" id="UP001634394">
    <property type="component" value="Unassembled WGS sequence"/>
</dbReference>
<comment type="caution">
    <text evidence="1">The sequence shown here is derived from an EMBL/GenBank/DDBJ whole genome shotgun (WGS) entry which is preliminary data.</text>
</comment>
<name>A0ABD3WEG9_SINWO</name>
<proteinExistence type="predicted"/>
<organism evidence="1 2">
    <name type="scientific">Sinanodonta woodiana</name>
    <name type="common">Chinese pond mussel</name>
    <name type="synonym">Anodonta woodiana</name>
    <dbReference type="NCBI Taxonomy" id="1069815"/>
    <lineage>
        <taxon>Eukaryota</taxon>
        <taxon>Metazoa</taxon>
        <taxon>Spiralia</taxon>
        <taxon>Lophotrochozoa</taxon>
        <taxon>Mollusca</taxon>
        <taxon>Bivalvia</taxon>
        <taxon>Autobranchia</taxon>
        <taxon>Heteroconchia</taxon>
        <taxon>Palaeoheterodonta</taxon>
        <taxon>Unionida</taxon>
        <taxon>Unionoidea</taxon>
        <taxon>Unionidae</taxon>
        <taxon>Unioninae</taxon>
        <taxon>Sinanodonta</taxon>
    </lineage>
</organism>
<protein>
    <submittedName>
        <fullName evidence="1">Uncharacterized protein</fullName>
    </submittedName>
</protein>
<keyword evidence="2" id="KW-1185">Reference proteome</keyword>
<feature type="non-terminal residue" evidence="1">
    <location>
        <position position="1"/>
    </location>
</feature>
<dbReference type="SUPFAM" id="SSF57196">
    <property type="entry name" value="EGF/Laminin"/>
    <property type="match status" value="1"/>
</dbReference>
<accession>A0ABD3WEG9</accession>
<sequence length="119" mass="13369">SCVNYGCDHICVTEKVGVSCVCKDGYNLNHDMKTCSVNNEYFHRGLVFSNDSSICIVDIRVLTHFSYVPKCVLKINGTRYMVLDTDQRQIIIANETAIYCAMVDILELHQLTKPTGTIS</sequence>
<reference evidence="1 2" key="1">
    <citation type="submission" date="2024-11" db="EMBL/GenBank/DDBJ databases">
        <title>Chromosome-level genome assembly of the freshwater bivalve Anodonta woodiana.</title>
        <authorList>
            <person name="Chen X."/>
        </authorList>
    </citation>
    <scope>NUCLEOTIDE SEQUENCE [LARGE SCALE GENOMIC DNA]</scope>
    <source>
        <strain evidence="1">MN2024</strain>
        <tissue evidence="1">Gills</tissue>
    </source>
</reference>
<feature type="non-terminal residue" evidence="1">
    <location>
        <position position="119"/>
    </location>
</feature>